<evidence type="ECO:0000313" key="5">
    <source>
        <dbReference type="EMBL" id="ATF25378.1"/>
    </source>
</evidence>
<evidence type="ECO:0000259" key="4">
    <source>
        <dbReference type="PROSITE" id="PS51898"/>
    </source>
</evidence>
<keyword evidence="3" id="KW-0233">DNA recombination</keyword>
<dbReference type="PANTHER" id="PTHR30349:SF64">
    <property type="entry name" value="PROPHAGE INTEGRASE INTD-RELATED"/>
    <property type="match status" value="1"/>
</dbReference>
<dbReference type="GO" id="GO:0003677">
    <property type="term" value="F:DNA binding"/>
    <property type="evidence" value="ECO:0007669"/>
    <property type="project" value="UniProtKB-KW"/>
</dbReference>
<evidence type="ECO:0000256" key="2">
    <source>
        <dbReference type="ARBA" id="ARBA00023125"/>
    </source>
</evidence>
<dbReference type="InterPro" id="IPR050090">
    <property type="entry name" value="Tyrosine_recombinase_XerCD"/>
</dbReference>
<sequence length="382" mass="44158">MWIVEKNKKFIYYERYIDPLTEKTKTVSVTLNTGSSRAKNEARRILSKRIDDKLNEINVEKKTFMELQTEFMKKYRRTIKKRSFTRHEANLKLVNKKIPADALVSKITTRIIQDALDDIYYEDNYSFSTMRQSKSLLRIMFAYAKTNEYVTSNPVDSIRLVAKPVTYEDKEKIETKYLEKSELTALLKCLRSDAFRNKRYADLAEFLSLTGLRIGEALALRYENFNGSSMVVDGTLDMGEKNSLAIKSTTKTIASNRTIDLPKRAIKIIEKIKFENDMSDNDFKDSNHSDTFFCSDKGIPMNLPNINRTFQKAAGICDINKNITTHVFRHTHVSLLTELNVSLKAIMDRVGHSKPETTLKIYTHVTKQMKESVIEKLDSLFS</sequence>
<keyword evidence="2" id="KW-0238">DNA-binding</keyword>
<evidence type="ECO:0000256" key="1">
    <source>
        <dbReference type="ARBA" id="ARBA00008857"/>
    </source>
</evidence>
<dbReference type="InterPro" id="IPR011010">
    <property type="entry name" value="DNA_brk_join_enz"/>
</dbReference>
<dbReference type="PANTHER" id="PTHR30349">
    <property type="entry name" value="PHAGE INTEGRASE-RELATED"/>
    <property type="match status" value="1"/>
</dbReference>
<dbReference type="AlphaFoldDB" id="A0A1D2LCT7"/>
<protein>
    <submittedName>
        <fullName evidence="5">Site-specific integrase</fullName>
    </submittedName>
</protein>
<evidence type="ECO:0000313" key="6">
    <source>
        <dbReference type="Proteomes" id="UP000243591"/>
    </source>
</evidence>
<dbReference type="KEGG" id="bths:CNY62_02645"/>
<dbReference type="GO" id="GO:0006310">
    <property type="term" value="P:DNA recombination"/>
    <property type="evidence" value="ECO:0007669"/>
    <property type="project" value="UniProtKB-KW"/>
</dbReference>
<reference evidence="5 6" key="1">
    <citation type="submission" date="2017-09" db="EMBL/GenBank/DDBJ databases">
        <title>Complete Genome Sequences of Two Strains of the Meat Spoilage Bacterium Brochothrix thermosphacta Isolated from Ground Chicken.</title>
        <authorList>
            <person name="Paoli G.C."/>
            <person name="Wijey C."/>
            <person name="Chen C.-Y."/>
            <person name="Nguyen L."/>
            <person name="Yan X."/>
            <person name="Irwin P.L."/>
        </authorList>
    </citation>
    <scope>NUCLEOTIDE SEQUENCE [LARGE SCALE GENOMIC DNA]</scope>
    <source>
        <strain evidence="5 6">BI</strain>
    </source>
</reference>
<dbReference type="Proteomes" id="UP000243591">
    <property type="component" value="Chromosome"/>
</dbReference>
<dbReference type="InterPro" id="IPR002104">
    <property type="entry name" value="Integrase_catalytic"/>
</dbReference>
<dbReference type="RefSeq" id="WP_069118569.1">
    <property type="nucleotide sequence ID" value="NZ_CP023483.1"/>
</dbReference>
<dbReference type="GO" id="GO:0015074">
    <property type="term" value="P:DNA integration"/>
    <property type="evidence" value="ECO:0007669"/>
    <property type="project" value="InterPro"/>
</dbReference>
<proteinExistence type="inferred from homology"/>
<name>A0A1D2LCT7_BROTH</name>
<dbReference type="InterPro" id="IPR013762">
    <property type="entry name" value="Integrase-like_cat_sf"/>
</dbReference>
<dbReference type="Gene3D" id="1.10.150.130">
    <property type="match status" value="1"/>
</dbReference>
<accession>A0A1D2LCT7</accession>
<comment type="similarity">
    <text evidence="1">Belongs to the 'phage' integrase family.</text>
</comment>
<organism evidence="5 6">
    <name type="scientific">Brochothrix thermosphacta</name>
    <name type="common">Microbacterium thermosphactum</name>
    <dbReference type="NCBI Taxonomy" id="2756"/>
    <lineage>
        <taxon>Bacteria</taxon>
        <taxon>Bacillati</taxon>
        <taxon>Bacillota</taxon>
        <taxon>Bacilli</taxon>
        <taxon>Bacillales</taxon>
        <taxon>Listeriaceae</taxon>
        <taxon>Brochothrix</taxon>
    </lineage>
</organism>
<dbReference type="OrthoDB" id="9803188at2"/>
<evidence type="ECO:0000256" key="3">
    <source>
        <dbReference type="ARBA" id="ARBA00023172"/>
    </source>
</evidence>
<dbReference type="EMBL" id="CP023483">
    <property type="protein sequence ID" value="ATF25378.1"/>
    <property type="molecule type" value="Genomic_DNA"/>
</dbReference>
<dbReference type="Gene3D" id="1.10.443.10">
    <property type="entry name" value="Intergrase catalytic core"/>
    <property type="match status" value="1"/>
</dbReference>
<dbReference type="PROSITE" id="PS51898">
    <property type="entry name" value="TYR_RECOMBINASE"/>
    <property type="match status" value="1"/>
</dbReference>
<keyword evidence="6" id="KW-1185">Reference proteome</keyword>
<dbReference type="Pfam" id="PF00589">
    <property type="entry name" value="Phage_integrase"/>
    <property type="match status" value="1"/>
</dbReference>
<feature type="domain" description="Tyr recombinase" evidence="4">
    <location>
        <begin position="173"/>
        <end position="375"/>
    </location>
</feature>
<dbReference type="InterPro" id="IPR010998">
    <property type="entry name" value="Integrase_recombinase_N"/>
</dbReference>
<dbReference type="SUPFAM" id="SSF56349">
    <property type="entry name" value="DNA breaking-rejoining enzymes"/>
    <property type="match status" value="1"/>
</dbReference>
<dbReference type="CDD" id="cd01189">
    <property type="entry name" value="INT_ICEBs1_C_like"/>
    <property type="match status" value="1"/>
</dbReference>
<gene>
    <name evidence="5" type="ORF">CNY62_02645</name>
</gene>